<dbReference type="GO" id="GO:0003677">
    <property type="term" value="F:DNA binding"/>
    <property type="evidence" value="ECO:0007669"/>
    <property type="project" value="UniProtKB-KW"/>
</dbReference>
<reference evidence="3 4" key="1">
    <citation type="submission" date="2021-03" db="EMBL/GenBank/DDBJ databases">
        <title>Sequencing the genomes of 1000 actinobacteria strains.</title>
        <authorList>
            <person name="Klenk H.-P."/>
        </authorList>
    </citation>
    <scope>NUCLEOTIDE SEQUENCE [LARGE SCALE GENOMIC DNA]</scope>
    <source>
        <strain evidence="3 4">DSM 14566</strain>
    </source>
</reference>
<dbReference type="EMBL" id="JAGIOD010000002">
    <property type="protein sequence ID" value="MBP2383757.1"/>
    <property type="molecule type" value="Genomic_DNA"/>
</dbReference>
<dbReference type="SUPFAM" id="SSF46955">
    <property type="entry name" value="Putative DNA-binding domain"/>
    <property type="match status" value="1"/>
</dbReference>
<protein>
    <submittedName>
        <fullName evidence="3">DNA-binding transcriptional MerR regulator</fullName>
    </submittedName>
</protein>
<evidence type="ECO:0000256" key="1">
    <source>
        <dbReference type="ARBA" id="ARBA00023125"/>
    </source>
</evidence>
<dbReference type="RefSeq" id="WP_209904574.1">
    <property type="nucleotide sequence ID" value="NZ_BAAAJW010000017.1"/>
</dbReference>
<dbReference type="Gene3D" id="1.10.1660.10">
    <property type="match status" value="1"/>
</dbReference>
<name>A0ABS4X5L8_9MICO</name>
<gene>
    <name evidence="3" type="ORF">JOF43_003746</name>
</gene>
<dbReference type="PANTHER" id="PTHR30204">
    <property type="entry name" value="REDOX-CYCLING DRUG-SENSING TRANSCRIPTIONAL ACTIVATOR SOXR"/>
    <property type="match status" value="1"/>
</dbReference>
<accession>A0ABS4X5L8</accession>
<organism evidence="3 4">
    <name type="scientific">Brachybacterium sacelli</name>
    <dbReference type="NCBI Taxonomy" id="173364"/>
    <lineage>
        <taxon>Bacteria</taxon>
        <taxon>Bacillati</taxon>
        <taxon>Actinomycetota</taxon>
        <taxon>Actinomycetes</taxon>
        <taxon>Micrococcales</taxon>
        <taxon>Dermabacteraceae</taxon>
        <taxon>Brachybacterium</taxon>
    </lineage>
</organism>
<feature type="domain" description="HTH merR-type" evidence="2">
    <location>
        <begin position="12"/>
        <end position="80"/>
    </location>
</feature>
<dbReference type="Pfam" id="PF13411">
    <property type="entry name" value="MerR_1"/>
    <property type="match status" value="1"/>
</dbReference>
<dbReference type="InterPro" id="IPR009061">
    <property type="entry name" value="DNA-bd_dom_put_sf"/>
</dbReference>
<dbReference type="PROSITE" id="PS50937">
    <property type="entry name" value="HTH_MERR_2"/>
    <property type="match status" value="1"/>
</dbReference>
<sequence>MARASLLEDKRLLRVGELAAHTGASPRMLRYYENQGLIEAARSSSGQRLFDPAVADQVRYIRMLLAAGLPTRAISELLGCIHDPGRLEPCAVPLLVDHLHAYDSQIADLVSTRETLQGLIDSSTDGTGQRRKFSSQ</sequence>
<evidence type="ECO:0000313" key="3">
    <source>
        <dbReference type="EMBL" id="MBP2383757.1"/>
    </source>
</evidence>
<dbReference type="InterPro" id="IPR000551">
    <property type="entry name" value="MerR-type_HTH_dom"/>
</dbReference>
<keyword evidence="4" id="KW-1185">Reference proteome</keyword>
<dbReference type="PANTHER" id="PTHR30204:SF97">
    <property type="entry name" value="MERR FAMILY REGULATORY PROTEIN"/>
    <property type="match status" value="1"/>
</dbReference>
<dbReference type="InterPro" id="IPR047057">
    <property type="entry name" value="MerR_fam"/>
</dbReference>
<evidence type="ECO:0000313" key="4">
    <source>
        <dbReference type="Proteomes" id="UP001519290"/>
    </source>
</evidence>
<evidence type="ECO:0000259" key="2">
    <source>
        <dbReference type="PROSITE" id="PS50937"/>
    </source>
</evidence>
<keyword evidence="1 3" id="KW-0238">DNA-binding</keyword>
<proteinExistence type="predicted"/>
<dbReference type="PRINTS" id="PR00040">
    <property type="entry name" value="HTHMERR"/>
</dbReference>
<dbReference type="SMART" id="SM00422">
    <property type="entry name" value="HTH_MERR"/>
    <property type="match status" value="1"/>
</dbReference>
<comment type="caution">
    <text evidence="3">The sequence shown here is derived from an EMBL/GenBank/DDBJ whole genome shotgun (WGS) entry which is preliminary data.</text>
</comment>
<dbReference type="Proteomes" id="UP001519290">
    <property type="component" value="Unassembled WGS sequence"/>
</dbReference>